<sequence>VRHMFVGTRQNHFQNKWFPEIRFPSNHSLLSSFLVNFVYDENHESIYTQTQTHTRTHVEQRTGTHTYTLINVPKHIHMHT</sequence>
<protein>
    <submittedName>
        <fullName evidence="1">Uncharacterized protein</fullName>
    </submittedName>
</protein>
<dbReference type="AlphaFoldDB" id="A0A0L8GMR8"/>
<dbReference type="EMBL" id="KQ421181">
    <property type="protein sequence ID" value="KOF78197.1"/>
    <property type="molecule type" value="Genomic_DNA"/>
</dbReference>
<organism evidence="1">
    <name type="scientific">Octopus bimaculoides</name>
    <name type="common">California two-spotted octopus</name>
    <dbReference type="NCBI Taxonomy" id="37653"/>
    <lineage>
        <taxon>Eukaryota</taxon>
        <taxon>Metazoa</taxon>
        <taxon>Spiralia</taxon>
        <taxon>Lophotrochozoa</taxon>
        <taxon>Mollusca</taxon>
        <taxon>Cephalopoda</taxon>
        <taxon>Coleoidea</taxon>
        <taxon>Octopodiformes</taxon>
        <taxon>Octopoda</taxon>
        <taxon>Incirrata</taxon>
        <taxon>Octopodidae</taxon>
        <taxon>Octopus</taxon>
    </lineage>
</organism>
<evidence type="ECO:0000313" key="1">
    <source>
        <dbReference type="EMBL" id="KOF78197.1"/>
    </source>
</evidence>
<gene>
    <name evidence="1" type="ORF">OCBIM_22031159mg</name>
</gene>
<feature type="non-terminal residue" evidence="1">
    <location>
        <position position="1"/>
    </location>
</feature>
<accession>A0A0L8GMR8</accession>
<name>A0A0L8GMR8_OCTBM</name>
<proteinExistence type="predicted"/>
<reference evidence="1" key="1">
    <citation type="submission" date="2015-07" db="EMBL/GenBank/DDBJ databases">
        <title>MeaNS - Measles Nucleotide Surveillance Program.</title>
        <authorList>
            <person name="Tran T."/>
            <person name="Druce J."/>
        </authorList>
    </citation>
    <scope>NUCLEOTIDE SEQUENCE</scope>
    <source>
        <strain evidence="1">UCB-OBI-ISO-001</strain>
        <tissue evidence="1">Gonad</tissue>
    </source>
</reference>